<keyword evidence="1" id="KW-0732">Signal</keyword>
<protein>
    <submittedName>
        <fullName evidence="2">Uncharacterized protein</fullName>
    </submittedName>
</protein>
<reference evidence="2" key="1">
    <citation type="submission" date="2015-07" db="EMBL/GenBank/DDBJ databases">
        <title>MeaNS - Measles Nucleotide Surveillance Program.</title>
        <authorList>
            <person name="Tran T."/>
            <person name="Druce J."/>
        </authorList>
    </citation>
    <scope>NUCLEOTIDE SEQUENCE</scope>
    <source>
        <strain evidence="2">UCB-OBI-ISO-001</strain>
        <tissue evidence="2">Gonad</tissue>
    </source>
</reference>
<dbReference type="EMBL" id="KQ431444">
    <property type="protein sequence ID" value="KOF63172.1"/>
    <property type="molecule type" value="Genomic_DNA"/>
</dbReference>
<sequence>MEILKFFCLSAIFCLTSAKVYITKSGNVVLNGNVTLMITIPNMRRPVVWRCHNYKYECDRTCANGTNYKVTQSGNHSTLWIRNVTKECLTWRFDDDNLQGGTIHLKINNGGTSSLRTSFIFVIGIIIAVII</sequence>
<accession>A0A0L8FHS3</accession>
<feature type="signal peptide" evidence="1">
    <location>
        <begin position="1"/>
        <end position="18"/>
    </location>
</feature>
<name>A0A0L8FHS3_OCTBM</name>
<dbReference type="KEGG" id="obi:106883299"/>
<organism evidence="2">
    <name type="scientific">Octopus bimaculoides</name>
    <name type="common">California two-spotted octopus</name>
    <dbReference type="NCBI Taxonomy" id="37653"/>
    <lineage>
        <taxon>Eukaryota</taxon>
        <taxon>Metazoa</taxon>
        <taxon>Spiralia</taxon>
        <taxon>Lophotrochozoa</taxon>
        <taxon>Mollusca</taxon>
        <taxon>Cephalopoda</taxon>
        <taxon>Coleoidea</taxon>
        <taxon>Octopodiformes</taxon>
        <taxon>Octopoda</taxon>
        <taxon>Incirrata</taxon>
        <taxon>Octopodidae</taxon>
        <taxon>Octopus</taxon>
    </lineage>
</organism>
<proteinExistence type="predicted"/>
<evidence type="ECO:0000256" key="1">
    <source>
        <dbReference type="SAM" id="SignalP"/>
    </source>
</evidence>
<dbReference type="AlphaFoldDB" id="A0A0L8FHS3"/>
<evidence type="ECO:0000313" key="2">
    <source>
        <dbReference type="EMBL" id="KOF63172.1"/>
    </source>
</evidence>
<feature type="chain" id="PRO_5005582452" evidence="1">
    <location>
        <begin position="19"/>
        <end position="131"/>
    </location>
</feature>
<gene>
    <name evidence="2" type="ORF">OCBIM_22020084mg</name>
</gene>
<dbReference type="OrthoDB" id="10351520at2759"/>